<dbReference type="PRINTS" id="PR00421">
    <property type="entry name" value="THIOREDOXIN"/>
</dbReference>
<feature type="disulfide bond" description="Redox-active" evidence="10">
    <location>
        <begin position="33"/>
        <end position="36"/>
    </location>
</feature>
<dbReference type="PANTHER" id="PTHR45663">
    <property type="entry name" value="GEO12009P1"/>
    <property type="match status" value="1"/>
</dbReference>
<evidence type="ECO:0000256" key="1">
    <source>
        <dbReference type="ARBA" id="ARBA00003318"/>
    </source>
</evidence>
<keyword evidence="4" id="KW-0249">Electron transport</keyword>
<evidence type="ECO:0000256" key="10">
    <source>
        <dbReference type="PIRSR" id="PIRSR000077-4"/>
    </source>
</evidence>
<feature type="active site" description="Nucleophile" evidence="9">
    <location>
        <position position="36"/>
    </location>
</feature>
<dbReference type="GO" id="GO:0015035">
    <property type="term" value="F:protein-disulfide reductase activity"/>
    <property type="evidence" value="ECO:0007669"/>
    <property type="project" value="UniProtKB-UniRule"/>
</dbReference>
<keyword evidence="3" id="KW-0813">Transport</keyword>
<dbReference type="InterPro" id="IPR005746">
    <property type="entry name" value="Thioredoxin"/>
</dbReference>
<dbReference type="AlphaFoldDB" id="A0A4D6YLM7"/>
<keyword evidence="6 10" id="KW-0676">Redox-active center</keyword>
<dbReference type="EMBL" id="CP032998">
    <property type="protein sequence ID" value="QCI26558.1"/>
    <property type="molecule type" value="Genomic_DNA"/>
</dbReference>
<evidence type="ECO:0000256" key="4">
    <source>
        <dbReference type="ARBA" id="ARBA00022982"/>
    </source>
</evidence>
<dbReference type="PANTHER" id="PTHR45663:SF11">
    <property type="entry name" value="GEO12009P1"/>
    <property type="match status" value="1"/>
</dbReference>
<accession>A0A4D6YLM7</accession>
<dbReference type="SUPFAM" id="SSF52833">
    <property type="entry name" value="Thioredoxin-like"/>
    <property type="match status" value="1"/>
</dbReference>
<keyword evidence="5 10" id="KW-1015">Disulfide bond</keyword>
<organism evidence="12 13">
    <name type="scientific">Buchnera aphidicola</name>
    <name type="common">Stegophylla sp.</name>
    <dbReference type="NCBI Taxonomy" id="2315800"/>
    <lineage>
        <taxon>Bacteria</taxon>
        <taxon>Pseudomonadati</taxon>
        <taxon>Pseudomonadota</taxon>
        <taxon>Gammaproteobacteria</taxon>
        <taxon>Enterobacterales</taxon>
        <taxon>Erwiniaceae</taxon>
        <taxon>Buchnera</taxon>
    </lineage>
</organism>
<evidence type="ECO:0000256" key="9">
    <source>
        <dbReference type="PIRSR" id="PIRSR000077-1"/>
    </source>
</evidence>
<dbReference type="CDD" id="cd02947">
    <property type="entry name" value="TRX_family"/>
    <property type="match status" value="1"/>
</dbReference>
<evidence type="ECO:0000256" key="3">
    <source>
        <dbReference type="ARBA" id="ARBA00022448"/>
    </source>
</evidence>
<feature type="site" description="Deprotonates C-terminal active site Cys" evidence="9">
    <location>
        <position position="27"/>
    </location>
</feature>
<evidence type="ECO:0000256" key="8">
    <source>
        <dbReference type="PIRNR" id="PIRNR000077"/>
    </source>
</evidence>
<dbReference type="InterPro" id="IPR036249">
    <property type="entry name" value="Thioredoxin-like_sf"/>
</dbReference>
<evidence type="ECO:0000256" key="7">
    <source>
        <dbReference type="NCBIfam" id="TIGR01068"/>
    </source>
</evidence>
<dbReference type="FunFam" id="3.40.30.10:FF:000001">
    <property type="entry name" value="Thioredoxin"/>
    <property type="match status" value="1"/>
</dbReference>
<feature type="site" description="Contributes to redox potential value" evidence="9">
    <location>
        <position position="35"/>
    </location>
</feature>
<comment type="function">
    <text evidence="1">Participates in various redox reactions through the reversible oxidation of its active center dithiol to a disulfide and catalyzes dithiol-disulfide exchange reactions.</text>
</comment>
<dbReference type="PROSITE" id="PS00194">
    <property type="entry name" value="THIOREDOXIN_1"/>
    <property type="match status" value="1"/>
</dbReference>
<dbReference type="NCBIfam" id="TIGR01068">
    <property type="entry name" value="thioredoxin"/>
    <property type="match status" value="1"/>
</dbReference>
<sequence>MDNHIINLTDTNFETIVLNNNKPVLVDFWAEWCGPCQMFAPILQEISQQYKETLIVSKINIDIFPNIASQYSVQSIPTLLLFKKKKVVYTHVGMSSKMEVIKNINKYLNIK</sequence>
<dbReference type="Proteomes" id="UP000298636">
    <property type="component" value="Chromosome"/>
</dbReference>
<evidence type="ECO:0000313" key="13">
    <source>
        <dbReference type="Proteomes" id="UP000298636"/>
    </source>
</evidence>
<gene>
    <name evidence="12" type="primary">trxA</name>
    <name evidence="12" type="ORF">D9V79_01920</name>
</gene>
<name>A0A4D6YLM7_9GAMM</name>
<protein>
    <recommendedName>
        <fullName evidence="7 8">Thioredoxin</fullName>
    </recommendedName>
</protein>
<feature type="domain" description="Thioredoxin" evidence="11">
    <location>
        <begin position="1"/>
        <end position="109"/>
    </location>
</feature>
<proteinExistence type="inferred from homology"/>
<dbReference type="OrthoDB" id="9790390at2"/>
<dbReference type="PROSITE" id="PS51352">
    <property type="entry name" value="THIOREDOXIN_2"/>
    <property type="match status" value="1"/>
</dbReference>
<dbReference type="PIRSF" id="PIRSF000077">
    <property type="entry name" value="Thioredoxin"/>
    <property type="match status" value="1"/>
</dbReference>
<reference evidence="12 13" key="1">
    <citation type="submission" date="2018-10" db="EMBL/GenBank/DDBJ databases">
        <title>Comparative functional genomics of the obligate endosymbiont Buchnera aphidicola.</title>
        <authorList>
            <person name="Chong R.A."/>
        </authorList>
    </citation>
    <scope>NUCLEOTIDE SEQUENCE [LARGE SCALE GENOMIC DNA]</scope>
    <source>
        <strain evidence="12 13">Ssp</strain>
    </source>
</reference>
<comment type="similarity">
    <text evidence="2 8">Belongs to the thioredoxin family.</text>
</comment>
<evidence type="ECO:0000259" key="11">
    <source>
        <dbReference type="PROSITE" id="PS51352"/>
    </source>
</evidence>
<feature type="site" description="Contributes to redox potential value" evidence="9">
    <location>
        <position position="34"/>
    </location>
</feature>
<evidence type="ECO:0000256" key="5">
    <source>
        <dbReference type="ARBA" id="ARBA00023157"/>
    </source>
</evidence>
<keyword evidence="13" id="KW-1185">Reference proteome</keyword>
<evidence type="ECO:0000256" key="2">
    <source>
        <dbReference type="ARBA" id="ARBA00008987"/>
    </source>
</evidence>
<evidence type="ECO:0000256" key="6">
    <source>
        <dbReference type="ARBA" id="ARBA00023284"/>
    </source>
</evidence>
<dbReference type="Gene3D" id="3.40.30.10">
    <property type="entry name" value="Glutaredoxin"/>
    <property type="match status" value="1"/>
</dbReference>
<feature type="active site" description="Nucleophile" evidence="9">
    <location>
        <position position="33"/>
    </location>
</feature>
<dbReference type="InterPro" id="IPR013766">
    <property type="entry name" value="Thioredoxin_domain"/>
</dbReference>
<dbReference type="GO" id="GO:0005737">
    <property type="term" value="C:cytoplasm"/>
    <property type="evidence" value="ECO:0007669"/>
    <property type="project" value="TreeGrafter"/>
</dbReference>
<dbReference type="InterPro" id="IPR017937">
    <property type="entry name" value="Thioredoxin_CS"/>
</dbReference>
<evidence type="ECO:0000313" key="12">
    <source>
        <dbReference type="EMBL" id="QCI26558.1"/>
    </source>
</evidence>
<dbReference type="Pfam" id="PF00085">
    <property type="entry name" value="Thioredoxin"/>
    <property type="match status" value="1"/>
</dbReference>